<dbReference type="RefSeq" id="WP_245758339.1">
    <property type="nucleotide sequence ID" value="NZ_FOYS01000003.1"/>
</dbReference>
<gene>
    <name evidence="2" type="ORF">SAMN04488124_2047</name>
</gene>
<organism evidence="2 3">
    <name type="scientific">Halogeometricum limi</name>
    <dbReference type="NCBI Taxonomy" id="555875"/>
    <lineage>
        <taxon>Archaea</taxon>
        <taxon>Methanobacteriati</taxon>
        <taxon>Methanobacteriota</taxon>
        <taxon>Stenosarchaea group</taxon>
        <taxon>Halobacteria</taxon>
        <taxon>Halobacteriales</taxon>
        <taxon>Haloferacaceae</taxon>
        <taxon>Halogeometricum</taxon>
    </lineage>
</organism>
<dbReference type="Proteomes" id="UP000243250">
    <property type="component" value="Unassembled WGS sequence"/>
</dbReference>
<feature type="transmembrane region" description="Helical" evidence="1">
    <location>
        <begin position="59"/>
        <end position="82"/>
    </location>
</feature>
<dbReference type="STRING" id="555875.SAMN04488124_2047"/>
<dbReference type="EMBL" id="FOYS01000003">
    <property type="protein sequence ID" value="SFR52061.1"/>
    <property type="molecule type" value="Genomic_DNA"/>
</dbReference>
<keyword evidence="1" id="KW-1133">Transmembrane helix</keyword>
<sequence>MLRPPVHRRRGNSLPVYGLFVLGFLAIAGGVVYPTEALLGGSTATSLVSSASPVDGRPLVVGATAVVLGSCALVLAELLFLARG</sequence>
<accession>A0A1I6HCF5</accession>
<evidence type="ECO:0000256" key="1">
    <source>
        <dbReference type="SAM" id="Phobius"/>
    </source>
</evidence>
<keyword evidence="3" id="KW-1185">Reference proteome</keyword>
<reference evidence="3" key="1">
    <citation type="submission" date="2016-10" db="EMBL/GenBank/DDBJ databases">
        <authorList>
            <person name="Varghese N."/>
            <person name="Submissions S."/>
        </authorList>
    </citation>
    <scope>NUCLEOTIDE SEQUENCE [LARGE SCALE GENOMIC DNA]</scope>
    <source>
        <strain evidence="3">CGMCC 1.8711</strain>
    </source>
</reference>
<name>A0A1I6HCF5_9EURY</name>
<protein>
    <submittedName>
        <fullName evidence="2">Uncharacterized protein</fullName>
    </submittedName>
</protein>
<feature type="transmembrane region" description="Helical" evidence="1">
    <location>
        <begin position="12"/>
        <end position="33"/>
    </location>
</feature>
<keyword evidence="1" id="KW-0812">Transmembrane</keyword>
<keyword evidence="1" id="KW-0472">Membrane</keyword>
<evidence type="ECO:0000313" key="3">
    <source>
        <dbReference type="Proteomes" id="UP000243250"/>
    </source>
</evidence>
<proteinExistence type="predicted"/>
<evidence type="ECO:0000313" key="2">
    <source>
        <dbReference type="EMBL" id="SFR52061.1"/>
    </source>
</evidence>
<dbReference type="AlphaFoldDB" id="A0A1I6HCF5"/>